<dbReference type="AlphaFoldDB" id="A0A8S0Q7B9"/>
<evidence type="ECO:0000313" key="5">
    <source>
        <dbReference type="Proteomes" id="UP000594638"/>
    </source>
</evidence>
<protein>
    <submittedName>
        <fullName evidence="4">Cellulose synthase A catalytic subunit 7 [UDP-forming]</fullName>
    </submittedName>
</protein>
<dbReference type="OrthoDB" id="674948at2759"/>
<keyword evidence="1" id="KW-0863">Zinc-finger</keyword>
<evidence type="ECO:0000256" key="1">
    <source>
        <dbReference type="PROSITE-ProRule" id="PRU00175"/>
    </source>
</evidence>
<dbReference type="InterPro" id="IPR001841">
    <property type="entry name" value="Znf_RING"/>
</dbReference>
<gene>
    <name evidence="4" type="ORF">OLEA9_A036744</name>
</gene>
<dbReference type="Gene3D" id="3.30.40.10">
    <property type="entry name" value="Zinc/RING finger domain, C3HC4 (zinc finger)"/>
    <property type="match status" value="1"/>
</dbReference>
<organism evidence="4 5">
    <name type="scientific">Olea europaea subsp. europaea</name>
    <dbReference type="NCBI Taxonomy" id="158383"/>
    <lineage>
        <taxon>Eukaryota</taxon>
        <taxon>Viridiplantae</taxon>
        <taxon>Streptophyta</taxon>
        <taxon>Embryophyta</taxon>
        <taxon>Tracheophyta</taxon>
        <taxon>Spermatophyta</taxon>
        <taxon>Magnoliopsida</taxon>
        <taxon>eudicotyledons</taxon>
        <taxon>Gunneridae</taxon>
        <taxon>Pentapetalae</taxon>
        <taxon>asterids</taxon>
        <taxon>lamiids</taxon>
        <taxon>Lamiales</taxon>
        <taxon>Oleaceae</taxon>
        <taxon>Oleeae</taxon>
        <taxon>Olea</taxon>
    </lineage>
</organism>
<dbReference type="GO" id="GO:0008270">
    <property type="term" value="F:zinc ion binding"/>
    <property type="evidence" value="ECO:0007669"/>
    <property type="project" value="UniProtKB-KW"/>
</dbReference>
<feature type="domain" description="RING-type" evidence="3">
    <location>
        <begin position="110"/>
        <end position="156"/>
    </location>
</feature>
<comment type="caution">
    <text evidence="4">The sequence shown here is derived from an EMBL/GenBank/DDBJ whole genome shotgun (WGS) entry which is preliminary data.</text>
</comment>
<keyword evidence="5" id="KW-1185">Reference proteome</keyword>
<dbReference type="Pfam" id="PF14569">
    <property type="entry name" value="zf-UDP"/>
    <property type="match status" value="1"/>
</dbReference>
<name>A0A8S0Q7B9_OLEEU</name>
<dbReference type="EMBL" id="CACTIH010001809">
    <property type="protein sequence ID" value="CAA2963329.1"/>
    <property type="molecule type" value="Genomic_DNA"/>
</dbReference>
<dbReference type="FunFam" id="3.30.40.10:FF:000031">
    <property type="entry name" value="Cellulose synthase"/>
    <property type="match status" value="1"/>
</dbReference>
<proteinExistence type="predicted"/>
<feature type="region of interest" description="Disordered" evidence="2">
    <location>
        <begin position="226"/>
        <end position="269"/>
    </location>
</feature>
<reference evidence="4 5" key="1">
    <citation type="submission" date="2019-12" db="EMBL/GenBank/DDBJ databases">
        <authorList>
            <person name="Alioto T."/>
            <person name="Alioto T."/>
            <person name="Gomez Garrido J."/>
        </authorList>
    </citation>
    <scope>NUCLEOTIDE SEQUENCE [LARGE SCALE GENOMIC DNA]</scope>
</reference>
<dbReference type="Proteomes" id="UP000594638">
    <property type="component" value="Unassembled WGS sequence"/>
</dbReference>
<keyword evidence="1" id="KW-0862">Zinc</keyword>
<dbReference type="PROSITE" id="PS50089">
    <property type="entry name" value="ZF_RING_2"/>
    <property type="match status" value="1"/>
</dbReference>
<dbReference type="InterPro" id="IPR027934">
    <property type="entry name" value="CES_Znf_RING"/>
</dbReference>
<evidence type="ECO:0000259" key="3">
    <source>
        <dbReference type="PROSITE" id="PS50089"/>
    </source>
</evidence>
<dbReference type="SUPFAM" id="SSF57850">
    <property type="entry name" value="RING/U-box"/>
    <property type="match status" value="1"/>
</dbReference>
<evidence type="ECO:0000256" key="2">
    <source>
        <dbReference type="SAM" id="MobiDB-lite"/>
    </source>
</evidence>
<sequence length="269" mass="29864">MRNSRSAAVVSPEMWHTLTHDFFTKRVARVVDQLRDVISPSQITVIGRRCGTLHCVMQCYLHGGDVHTLPSPSMEASAGLVAGSHNRNELVVIHGHEEPKSLKNLSGQVCEICGDEVGLTVDGELFVACNECGFPVCRPCYEYERREGTQLCPQCKTRYKRLKGSPRVEGDDDEEDIDDIEHEFNIDEKNTNTNIAEAMLHGKMSYGRGPEDDDNAQYPPVIAGVRSHPVSGEIPMSNHAYGEQMGSSLHKRVHPYPVSEPGKKSHKSN</sequence>
<dbReference type="InterPro" id="IPR013083">
    <property type="entry name" value="Znf_RING/FYVE/PHD"/>
</dbReference>
<accession>A0A8S0Q7B9</accession>
<dbReference type="CDD" id="cd16617">
    <property type="entry name" value="mRING-HC-C4C4_CesA"/>
    <property type="match status" value="1"/>
</dbReference>
<evidence type="ECO:0000313" key="4">
    <source>
        <dbReference type="EMBL" id="CAA2963329.1"/>
    </source>
</evidence>
<keyword evidence="1" id="KW-0479">Metal-binding</keyword>
<dbReference type="Gramene" id="OE9A036744T1">
    <property type="protein sequence ID" value="OE9A036744C1"/>
    <property type="gene ID" value="OE9A036744"/>
</dbReference>